<dbReference type="Gene3D" id="3.40.50.2000">
    <property type="entry name" value="Glycogen Phosphorylase B"/>
    <property type="match status" value="1"/>
</dbReference>
<evidence type="ECO:0000259" key="3">
    <source>
        <dbReference type="Pfam" id="PF13439"/>
    </source>
</evidence>
<name>A0A3M2LN19_9ACTN</name>
<keyword evidence="1" id="KW-0328">Glycosyltransferase</keyword>
<feature type="domain" description="Glycosyltransferase subfamily 4-like N-terminal" evidence="3">
    <location>
        <begin position="62"/>
        <end position="150"/>
    </location>
</feature>
<sequence length="161" mass="17635">MRVGVSGKALERHVGGTTTYARALYERLRPLGVHPGMLAPRGVGGPVRPVAYALADGLLWPKRKKFDLLHYPDDTGALVRARVPMVATIHALPPRPPVGIRHSVRERLWYRRVAGTAAVADAIVTVSEFSAREIRERFNVPAQRLHVIPTAWTADASTPAP</sequence>
<protein>
    <recommendedName>
        <fullName evidence="3">Glycosyltransferase subfamily 4-like N-terminal domain-containing protein</fullName>
    </recommendedName>
</protein>
<evidence type="ECO:0000256" key="1">
    <source>
        <dbReference type="ARBA" id="ARBA00022676"/>
    </source>
</evidence>
<dbReference type="Pfam" id="PF13439">
    <property type="entry name" value="Glyco_transf_4"/>
    <property type="match status" value="1"/>
</dbReference>
<accession>A0A3M2LN19</accession>
<dbReference type="AlphaFoldDB" id="A0A3M2LN19"/>
<comment type="caution">
    <text evidence="4">The sequence shown here is derived from an EMBL/GenBank/DDBJ whole genome shotgun (WGS) entry which is preliminary data.</text>
</comment>
<evidence type="ECO:0000313" key="4">
    <source>
        <dbReference type="EMBL" id="RMI38874.1"/>
    </source>
</evidence>
<reference evidence="4 5" key="1">
    <citation type="submission" date="2018-10" db="EMBL/GenBank/DDBJ databases">
        <title>Isolation from soil.</title>
        <authorList>
            <person name="Hu J."/>
        </authorList>
    </citation>
    <scope>NUCLEOTIDE SEQUENCE [LARGE SCALE GENOMIC DNA]</scope>
    <source>
        <strain evidence="4 5">NEAU-Ht49</strain>
    </source>
</reference>
<dbReference type="EMBL" id="RFFG01000077">
    <property type="protein sequence ID" value="RMI38874.1"/>
    <property type="molecule type" value="Genomic_DNA"/>
</dbReference>
<dbReference type="SUPFAM" id="SSF53756">
    <property type="entry name" value="UDP-Glycosyltransferase/glycogen phosphorylase"/>
    <property type="match status" value="1"/>
</dbReference>
<dbReference type="Proteomes" id="UP000282674">
    <property type="component" value="Unassembled WGS sequence"/>
</dbReference>
<evidence type="ECO:0000313" key="5">
    <source>
        <dbReference type="Proteomes" id="UP000282674"/>
    </source>
</evidence>
<dbReference type="RefSeq" id="WP_122198085.1">
    <property type="nucleotide sequence ID" value="NZ_JBHSKC010000036.1"/>
</dbReference>
<proteinExistence type="predicted"/>
<keyword evidence="5" id="KW-1185">Reference proteome</keyword>
<evidence type="ECO:0000256" key="2">
    <source>
        <dbReference type="ARBA" id="ARBA00022679"/>
    </source>
</evidence>
<gene>
    <name evidence="4" type="ORF">EBO15_31345</name>
</gene>
<organism evidence="4 5">
    <name type="scientific">Actinomadura harenae</name>
    <dbReference type="NCBI Taxonomy" id="2483351"/>
    <lineage>
        <taxon>Bacteria</taxon>
        <taxon>Bacillati</taxon>
        <taxon>Actinomycetota</taxon>
        <taxon>Actinomycetes</taxon>
        <taxon>Streptosporangiales</taxon>
        <taxon>Thermomonosporaceae</taxon>
        <taxon>Actinomadura</taxon>
    </lineage>
</organism>
<dbReference type="OrthoDB" id="9801609at2"/>
<dbReference type="InterPro" id="IPR028098">
    <property type="entry name" value="Glyco_trans_4-like_N"/>
</dbReference>
<dbReference type="GO" id="GO:0016757">
    <property type="term" value="F:glycosyltransferase activity"/>
    <property type="evidence" value="ECO:0007669"/>
    <property type="project" value="UniProtKB-KW"/>
</dbReference>
<keyword evidence="2" id="KW-0808">Transferase</keyword>